<sequence length="100" mass="11208">MTKEVQSSTLKFDAVNFAPQVSTQRRGRLPIEIKQEQLSFLLEEGFKVSSITQHFCGPTCTIERRMAAHGPSQYLNHCVLVLGPYSNISDGQLDNLVRKA</sequence>
<accession>A0ABN8QY89</accession>
<evidence type="ECO:0000313" key="1">
    <source>
        <dbReference type="EMBL" id="CAH3172013.1"/>
    </source>
</evidence>
<gene>
    <name evidence="1" type="ORF">PEVE_00008175</name>
</gene>
<protein>
    <submittedName>
        <fullName evidence="1">Uncharacterized protein</fullName>
    </submittedName>
</protein>
<keyword evidence="2" id="KW-1185">Reference proteome</keyword>
<dbReference type="Proteomes" id="UP001159427">
    <property type="component" value="Unassembled WGS sequence"/>
</dbReference>
<organism evidence="1 2">
    <name type="scientific">Porites evermanni</name>
    <dbReference type="NCBI Taxonomy" id="104178"/>
    <lineage>
        <taxon>Eukaryota</taxon>
        <taxon>Metazoa</taxon>
        <taxon>Cnidaria</taxon>
        <taxon>Anthozoa</taxon>
        <taxon>Hexacorallia</taxon>
        <taxon>Scleractinia</taxon>
        <taxon>Fungiina</taxon>
        <taxon>Poritidae</taxon>
        <taxon>Porites</taxon>
    </lineage>
</organism>
<reference evidence="1 2" key="1">
    <citation type="submission" date="2022-05" db="EMBL/GenBank/DDBJ databases">
        <authorList>
            <consortium name="Genoscope - CEA"/>
            <person name="William W."/>
        </authorList>
    </citation>
    <scope>NUCLEOTIDE SEQUENCE [LARGE SCALE GENOMIC DNA]</scope>
</reference>
<dbReference type="EMBL" id="CALNXI010001556">
    <property type="protein sequence ID" value="CAH3172013.1"/>
    <property type="molecule type" value="Genomic_DNA"/>
</dbReference>
<name>A0ABN8QY89_9CNID</name>
<comment type="caution">
    <text evidence="1">The sequence shown here is derived from an EMBL/GenBank/DDBJ whole genome shotgun (WGS) entry which is preliminary data.</text>
</comment>
<proteinExistence type="predicted"/>
<evidence type="ECO:0000313" key="2">
    <source>
        <dbReference type="Proteomes" id="UP001159427"/>
    </source>
</evidence>